<dbReference type="PANTHER" id="PTHR19378:SF3">
    <property type="entry name" value="HAUS AUGMIN LIKE COMPLEX SUBUNIT 3"/>
    <property type="match status" value="1"/>
</dbReference>
<evidence type="ECO:0000313" key="13">
    <source>
        <dbReference type="Proteomes" id="UP000653271"/>
    </source>
</evidence>
<evidence type="ECO:0000256" key="3">
    <source>
        <dbReference type="ARBA" id="ARBA00022490"/>
    </source>
</evidence>
<evidence type="ECO:0000256" key="1">
    <source>
        <dbReference type="ARBA" id="ARBA00004186"/>
    </source>
</evidence>
<dbReference type="PANTHER" id="PTHR19378">
    <property type="entry name" value="GOLGIN- RELATED"/>
    <property type="match status" value="1"/>
</dbReference>
<evidence type="ECO:0000313" key="12">
    <source>
        <dbReference type="EMBL" id="NWH81733.1"/>
    </source>
</evidence>
<keyword evidence="7 10" id="KW-0175">Coiled coil</keyword>
<keyword evidence="8" id="KW-0206">Cytoskeleton</keyword>
<evidence type="ECO:0000259" key="11">
    <source>
        <dbReference type="Pfam" id="PF14932"/>
    </source>
</evidence>
<dbReference type="GO" id="GO:0070652">
    <property type="term" value="C:HAUS complex"/>
    <property type="evidence" value="ECO:0007669"/>
    <property type="project" value="InterPro"/>
</dbReference>
<feature type="coiled-coil region" evidence="10">
    <location>
        <begin position="88"/>
        <end position="153"/>
    </location>
</feature>
<sequence>IMSCGNDFVETLKKIGYPKADELNGADFDWLFESSEEKAFLEWFCGNINEQHVVSEKELQDFDRLLESGKPILGEDALNEALKTLQPVDLKNSSQEEEEEEEEELEKLKDEIQALQKLKGLQIHRHHKLQMVISENRQVLQTLKSREEEAQKDLKEGLEVFTAANKKLGNELLSLTDAAKKLASFFTALDSEQDSGSHSVFFSQLSLDRYLSREEQSTAALTLRMKKHFDQNMSEWAENSHEGSFQLADLGKQITCDETAEVCEESQEVARLQTAYICAQYQLVQMQAKEESINSAVRCAESMLQSLNDKDLGKRENMDAKISSLNNEISTIKQEITWINKEQLLPLLKEKAQLFTEPVVQAYLDHQIAQQDSYASRQDEILRHMVRQKASFELIELAYEMELKKHKELCCQLENLVEFLKRSSSELQERVQAIIEQTQQATSGNIISSDDGFACRLYQLLEGEKNPYLFKTYKNLEQMAQKLKQDCATVEDQLASSFREQSLLLSKLKSDVDTHYDALYCGGNQIQLSSQELTEQFHQLEADLSKLNQLLVELISDVKSKRNVLESNKLYQMERDLYVYFYKDEDRLKEIVENLEQQSEAKASGLEKKDFTTS</sequence>
<protein>
    <submittedName>
        <fullName evidence="12">HAUS3 protein</fullName>
    </submittedName>
</protein>
<keyword evidence="6" id="KW-0498">Mitosis</keyword>
<evidence type="ECO:0000256" key="6">
    <source>
        <dbReference type="ARBA" id="ARBA00022776"/>
    </source>
</evidence>
<feature type="coiled-coil region" evidence="10">
    <location>
        <begin position="530"/>
        <end position="557"/>
    </location>
</feature>
<accession>A0A850XQG9</accession>
<keyword evidence="5" id="KW-0493">Microtubule</keyword>
<keyword evidence="4" id="KW-0132">Cell division</keyword>
<evidence type="ECO:0000256" key="2">
    <source>
        <dbReference type="ARBA" id="ARBA00009645"/>
    </source>
</evidence>
<gene>
    <name evidence="12" type="primary">Haus3</name>
    <name evidence="12" type="ORF">PIACAY_R00371</name>
</gene>
<comment type="subcellular location">
    <subcellularLocation>
        <location evidence="1">Cytoplasm</location>
        <location evidence="1">Cytoskeleton</location>
        <location evidence="1">Spindle</location>
    </subcellularLocation>
</comment>
<dbReference type="GO" id="GO:0051301">
    <property type="term" value="P:cell division"/>
    <property type="evidence" value="ECO:0007669"/>
    <property type="project" value="UniProtKB-KW"/>
</dbReference>
<comment type="similarity">
    <text evidence="2">Belongs to the HAUS3 family.</text>
</comment>
<dbReference type="GO" id="GO:0005815">
    <property type="term" value="C:microtubule organizing center"/>
    <property type="evidence" value="ECO:0007669"/>
    <property type="project" value="TreeGrafter"/>
</dbReference>
<keyword evidence="9" id="KW-0131">Cell cycle</keyword>
<dbReference type="GO" id="GO:0005874">
    <property type="term" value="C:microtubule"/>
    <property type="evidence" value="ECO:0007669"/>
    <property type="project" value="UniProtKB-KW"/>
</dbReference>
<evidence type="ECO:0000256" key="8">
    <source>
        <dbReference type="ARBA" id="ARBA00023212"/>
    </source>
</evidence>
<feature type="coiled-coil region" evidence="10">
    <location>
        <begin position="473"/>
        <end position="500"/>
    </location>
</feature>
<dbReference type="InterPro" id="IPR026206">
    <property type="entry name" value="HAUS3"/>
</dbReference>
<dbReference type="PRINTS" id="PR02089">
    <property type="entry name" value="HAUSAUGMINL3"/>
</dbReference>
<name>A0A850XQG9_PIACA</name>
<dbReference type="GO" id="GO:0031023">
    <property type="term" value="P:microtubule organizing center organization"/>
    <property type="evidence" value="ECO:0007669"/>
    <property type="project" value="TreeGrafter"/>
</dbReference>
<dbReference type="OrthoDB" id="2159690at2759"/>
<evidence type="ECO:0000256" key="7">
    <source>
        <dbReference type="ARBA" id="ARBA00023054"/>
    </source>
</evidence>
<feature type="non-terminal residue" evidence="12">
    <location>
        <position position="1"/>
    </location>
</feature>
<dbReference type="InterPro" id="IPR032733">
    <property type="entry name" value="HAUS3_N"/>
</dbReference>
<dbReference type="EMBL" id="WAAB01024005">
    <property type="protein sequence ID" value="NWH81733.1"/>
    <property type="molecule type" value="Genomic_DNA"/>
</dbReference>
<dbReference type="Pfam" id="PF14932">
    <property type="entry name" value="HAUS-augmin3"/>
    <property type="match status" value="1"/>
</dbReference>
<evidence type="ECO:0000256" key="10">
    <source>
        <dbReference type="SAM" id="Coils"/>
    </source>
</evidence>
<evidence type="ECO:0000256" key="9">
    <source>
        <dbReference type="ARBA" id="ARBA00023306"/>
    </source>
</evidence>
<keyword evidence="3" id="KW-0963">Cytoplasm</keyword>
<dbReference type="GO" id="GO:0072686">
    <property type="term" value="C:mitotic spindle"/>
    <property type="evidence" value="ECO:0007669"/>
    <property type="project" value="TreeGrafter"/>
</dbReference>
<evidence type="ECO:0000256" key="5">
    <source>
        <dbReference type="ARBA" id="ARBA00022701"/>
    </source>
</evidence>
<organism evidence="12 13">
    <name type="scientific">Piaya cayana</name>
    <name type="common">Common squirrel cuckoo</name>
    <dbReference type="NCBI Taxonomy" id="33601"/>
    <lineage>
        <taxon>Eukaryota</taxon>
        <taxon>Metazoa</taxon>
        <taxon>Chordata</taxon>
        <taxon>Craniata</taxon>
        <taxon>Vertebrata</taxon>
        <taxon>Euteleostomi</taxon>
        <taxon>Archelosauria</taxon>
        <taxon>Archosauria</taxon>
        <taxon>Dinosauria</taxon>
        <taxon>Saurischia</taxon>
        <taxon>Theropoda</taxon>
        <taxon>Coelurosauria</taxon>
        <taxon>Aves</taxon>
        <taxon>Neognathae</taxon>
        <taxon>Neoaves</taxon>
        <taxon>Otidimorphae</taxon>
        <taxon>Cuculiformes</taxon>
        <taxon>Coccyzidae</taxon>
        <taxon>Piaya</taxon>
    </lineage>
</organism>
<evidence type="ECO:0000256" key="4">
    <source>
        <dbReference type="ARBA" id="ARBA00022618"/>
    </source>
</evidence>
<dbReference type="AlphaFoldDB" id="A0A850XQG9"/>
<feature type="domain" description="HAUS augmin-like complex subunit 3 N-terminal" evidence="11">
    <location>
        <begin position="30"/>
        <end position="289"/>
    </location>
</feature>
<proteinExistence type="inferred from homology"/>
<dbReference type="GO" id="GO:0051225">
    <property type="term" value="P:spindle assembly"/>
    <property type="evidence" value="ECO:0007669"/>
    <property type="project" value="InterPro"/>
</dbReference>
<keyword evidence="13" id="KW-1185">Reference proteome</keyword>
<reference evidence="12" key="1">
    <citation type="submission" date="2019-09" db="EMBL/GenBank/DDBJ databases">
        <title>Bird 10,000 Genomes (B10K) Project - Family phase.</title>
        <authorList>
            <person name="Zhang G."/>
        </authorList>
    </citation>
    <scope>NUCLEOTIDE SEQUENCE</scope>
    <source>
        <strain evidence="12">B10K-DU-008-47</strain>
        <tissue evidence="12">Mixed tissue sample</tissue>
    </source>
</reference>
<comment type="caution">
    <text evidence="12">The sequence shown here is derived from an EMBL/GenBank/DDBJ whole genome shotgun (WGS) entry which is preliminary data.</text>
</comment>
<feature type="non-terminal residue" evidence="12">
    <location>
        <position position="614"/>
    </location>
</feature>
<dbReference type="Proteomes" id="UP000653271">
    <property type="component" value="Unassembled WGS sequence"/>
</dbReference>